<protein>
    <submittedName>
        <fullName evidence="1">BQ5605_C030g10762 protein</fullName>
    </submittedName>
</protein>
<accession>A0A2X0MI03</accession>
<proteinExistence type="predicted"/>
<name>A0A2X0MI03_9BASI</name>
<organism evidence="1 2">
    <name type="scientific">Microbotryum silenes-dioicae</name>
    <dbReference type="NCBI Taxonomy" id="796604"/>
    <lineage>
        <taxon>Eukaryota</taxon>
        <taxon>Fungi</taxon>
        <taxon>Dikarya</taxon>
        <taxon>Basidiomycota</taxon>
        <taxon>Pucciniomycotina</taxon>
        <taxon>Microbotryomycetes</taxon>
        <taxon>Microbotryales</taxon>
        <taxon>Microbotryaceae</taxon>
        <taxon>Microbotryum</taxon>
    </lineage>
</organism>
<gene>
    <name evidence="1" type="primary">BQ5605_C030g10762</name>
    <name evidence="1" type="ORF">BQ5605_C030G10762</name>
</gene>
<dbReference type="Proteomes" id="UP000249464">
    <property type="component" value="Unassembled WGS sequence"/>
</dbReference>
<sequence length="148" mass="15975">MRQACSPHLSPEPSGEWIPHIPKHARLDGPKSFTNWLFLNGVIPATWTTAEQLPARDNTDREIIVGSIDSADVSAALDAIPSDELSAPRIFATLNVRIQRVLTAILEGAKGGYKATTASSWVKVKPLRANSAAQIKARRAPNADSNGR</sequence>
<dbReference type="AlphaFoldDB" id="A0A2X0MI03"/>
<reference evidence="1 2" key="1">
    <citation type="submission" date="2016-11" db="EMBL/GenBank/DDBJ databases">
        <authorList>
            <person name="Jaros S."/>
            <person name="Januszkiewicz K."/>
            <person name="Wedrychowicz H."/>
        </authorList>
    </citation>
    <scope>NUCLEOTIDE SEQUENCE [LARGE SCALE GENOMIC DNA]</scope>
</reference>
<dbReference type="EMBL" id="FQNC01000069">
    <property type="protein sequence ID" value="SGZ08023.1"/>
    <property type="molecule type" value="Genomic_DNA"/>
</dbReference>
<evidence type="ECO:0000313" key="1">
    <source>
        <dbReference type="EMBL" id="SGZ08023.1"/>
    </source>
</evidence>
<evidence type="ECO:0000313" key="2">
    <source>
        <dbReference type="Proteomes" id="UP000249464"/>
    </source>
</evidence>
<keyword evidence="2" id="KW-1185">Reference proteome</keyword>